<keyword evidence="10 15" id="KW-0067">ATP-binding</keyword>
<dbReference type="GO" id="GO:0004672">
    <property type="term" value="F:protein kinase activity"/>
    <property type="evidence" value="ECO:0007669"/>
    <property type="project" value="InterPro"/>
</dbReference>
<dbReference type="NCBIfam" id="NF002475">
    <property type="entry name" value="PRK01723.1"/>
    <property type="match status" value="1"/>
</dbReference>
<evidence type="ECO:0000256" key="12">
    <source>
        <dbReference type="ARBA" id="ARBA00023136"/>
    </source>
</evidence>
<gene>
    <name evidence="15" type="primary">kdkA</name>
    <name evidence="17" type="ORF">DXX93_00485</name>
</gene>
<dbReference type="InterPro" id="IPR011009">
    <property type="entry name" value="Kinase-like_dom_sf"/>
</dbReference>
<dbReference type="InterPro" id="IPR000719">
    <property type="entry name" value="Prot_kinase_dom"/>
</dbReference>
<dbReference type="Pfam" id="PF06293">
    <property type="entry name" value="Kdo"/>
    <property type="match status" value="1"/>
</dbReference>
<keyword evidence="9 15" id="KW-0418">Kinase</keyword>
<comment type="subcellular location">
    <subcellularLocation>
        <location evidence="1 15">Cell inner membrane</location>
        <topology evidence="1 15">Peripheral membrane protein</topology>
        <orientation evidence="1 15">Cytoplasmic side</orientation>
    </subcellularLocation>
</comment>
<sequence>MILNLDAIVNSGLASLVKQQSQWLLYSTQFTHLLNPDMFDSDYWQQRNGIVGSAQGRGTTYFVACEHEQWVLRHYYRGGLIGKLINDSYVFTGVANTRAIKEHLLLTQLQQWQLPAPRPIACRIKRKGLCYSADIISERINNAEDLYTRLLREPVSAALWQQIGKTIAAFHKRGVYHHDLNIHNILLDDNDKVWLIDFDQGAIKEGTHWQQDNMARLLRSFHKEKTKHPAIHWQDANWQLLEQSYQQALK</sequence>
<feature type="domain" description="Protein kinase" evidence="16">
    <location>
        <begin position="3"/>
        <end position="250"/>
    </location>
</feature>
<dbReference type="EC" id="2.7.1.166" evidence="4 15"/>
<evidence type="ECO:0000256" key="11">
    <source>
        <dbReference type="ARBA" id="ARBA00022985"/>
    </source>
</evidence>
<feature type="active site" evidence="15">
    <location>
        <position position="179"/>
    </location>
</feature>
<proteinExistence type="inferred from homology"/>
<comment type="pathway">
    <text evidence="2 15">Bacterial outer membrane biogenesis; LPS core biosynthesis.</text>
</comment>
<evidence type="ECO:0000259" key="16">
    <source>
        <dbReference type="PROSITE" id="PS50011"/>
    </source>
</evidence>
<evidence type="ECO:0000256" key="7">
    <source>
        <dbReference type="ARBA" id="ARBA00022679"/>
    </source>
</evidence>
<evidence type="ECO:0000256" key="6">
    <source>
        <dbReference type="ARBA" id="ARBA00022519"/>
    </source>
</evidence>
<organism evidence="17 18">
    <name type="scientific">Thalassotalea euphylliae</name>
    <dbReference type="NCBI Taxonomy" id="1655234"/>
    <lineage>
        <taxon>Bacteria</taxon>
        <taxon>Pseudomonadati</taxon>
        <taxon>Pseudomonadota</taxon>
        <taxon>Gammaproteobacteria</taxon>
        <taxon>Alteromonadales</taxon>
        <taxon>Colwelliaceae</taxon>
        <taxon>Thalassotalea</taxon>
    </lineage>
</organism>
<evidence type="ECO:0000256" key="4">
    <source>
        <dbReference type="ARBA" id="ARBA00011988"/>
    </source>
</evidence>
<dbReference type="GO" id="GO:0009244">
    <property type="term" value="P:lipopolysaccharide core region biosynthetic process"/>
    <property type="evidence" value="ECO:0007669"/>
    <property type="project" value="UniProtKB-UniRule"/>
</dbReference>
<dbReference type="Gene3D" id="1.10.510.10">
    <property type="entry name" value="Transferase(Phosphotransferase) domain 1"/>
    <property type="match status" value="1"/>
</dbReference>
<keyword evidence="11 15" id="KW-0448">Lipopolysaccharide biosynthesis</keyword>
<keyword evidence="8 15" id="KW-0547">Nucleotide-binding</keyword>
<evidence type="ECO:0000256" key="15">
    <source>
        <dbReference type="HAMAP-Rule" id="MF_00521"/>
    </source>
</evidence>
<evidence type="ECO:0000256" key="10">
    <source>
        <dbReference type="ARBA" id="ARBA00022840"/>
    </source>
</evidence>
<keyword evidence="5 15" id="KW-1003">Cell membrane</keyword>
<evidence type="ECO:0000313" key="17">
    <source>
        <dbReference type="EMBL" id="REL25178.1"/>
    </source>
</evidence>
<comment type="catalytic activity">
    <reaction evidence="14 15">
        <text>an alpha-Kdo-(2-&gt;6)-lipid IVA + ATP = a 4-O-phospho-alpha-Kdo-(2-&gt;6)-lipid IVA + ADP + H(+)</text>
        <dbReference type="Rhea" id="RHEA:74271"/>
        <dbReference type="ChEBI" id="CHEBI:15378"/>
        <dbReference type="ChEBI" id="CHEBI:30616"/>
        <dbReference type="ChEBI" id="CHEBI:176428"/>
        <dbReference type="ChEBI" id="CHEBI:193140"/>
        <dbReference type="ChEBI" id="CHEBI:456216"/>
        <dbReference type="EC" id="2.7.1.166"/>
    </reaction>
</comment>
<dbReference type="AlphaFoldDB" id="A0A3E0TKY7"/>
<comment type="similarity">
    <text evidence="3 15">Belongs to the protein kinase superfamily. KdkA/RfaP family.</text>
</comment>
<evidence type="ECO:0000256" key="8">
    <source>
        <dbReference type="ARBA" id="ARBA00022741"/>
    </source>
</evidence>
<dbReference type="GO" id="GO:0005886">
    <property type="term" value="C:plasma membrane"/>
    <property type="evidence" value="ECO:0007669"/>
    <property type="project" value="UniProtKB-SubCell"/>
</dbReference>
<evidence type="ECO:0000313" key="18">
    <source>
        <dbReference type="Proteomes" id="UP000256478"/>
    </source>
</evidence>
<keyword evidence="6 15" id="KW-0997">Cell inner membrane</keyword>
<dbReference type="EMBL" id="QUOU01000001">
    <property type="protein sequence ID" value="REL25178.1"/>
    <property type="molecule type" value="Genomic_DNA"/>
</dbReference>
<dbReference type="SUPFAM" id="SSF56112">
    <property type="entry name" value="Protein kinase-like (PK-like)"/>
    <property type="match status" value="1"/>
</dbReference>
<dbReference type="OrthoDB" id="6854449at2"/>
<dbReference type="UniPathway" id="UPA00958"/>
<dbReference type="PROSITE" id="PS50011">
    <property type="entry name" value="PROTEIN_KINASE_DOM"/>
    <property type="match status" value="1"/>
</dbReference>
<comment type="function">
    <text evidence="15">Catalyzes the ATP-dependent phosphorylation of the 3-deoxy-D-manno-octulosonic acid (Kdo) residue in Kdo-lipid IV(A) at the 4-OH position.</text>
</comment>
<dbReference type="HAMAP" id="MF_00521">
    <property type="entry name" value="KDO_kinase"/>
    <property type="match status" value="1"/>
</dbReference>
<evidence type="ECO:0000256" key="1">
    <source>
        <dbReference type="ARBA" id="ARBA00004515"/>
    </source>
</evidence>
<accession>A0A3E0TKY7</accession>
<keyword evidence="7 15" id="KW-0808">Transferase</keyword>
<evidence type="ECO:0000256" key="2">
    <source>
        <dbReference type="ARBA" id="ARBA00004713"/>
    </source>
</evidence>
<keyword evidence="12 15" id="KW-0472">Membrane</keyword>
<evidence type="ECO:0000256" key="13">
    <source>
        <dbReference type="ARBA" id="ARBA00029511"/>
    </source>
</evidence>
<evidence type="ECO:0000256" key="14">
    <source>
        <dbReference type="ARBA" id="ARBA00034417"/>
    </source>
</evidence>
<protein>
    <recommendedName>
        <fullName evidence="13 15">3-deoxy-D-manno-octulosonic acid kinase</fullName>
        <shortName evidence="15">Kdo kinase</shortName>
        <ecNumber evidence="4 15">2.7.1.166</ecNumber>
    </recommendedName>
</protein>
<comment type="caution">
    <text evidence="17">The sequence shown here is derived from an EMBL/GenBank/DDBJ whole genome shotgun (WGS) entry which is preliminary data.</text>
</comment>
<dbReference type="InterPro" id="IPR022826">
    <property type="entry name" value="KDO_kinase"/>
</dbReference>
<name>A0A3E0TKY7_9GAMM</name>
<evidence type="ECO:0000256" key="3">
    <source>
        <dbReference type="ARBA" id="ARBA00010327"/>
    </source>
</evidence>
<reference evidence="17 18" key="1">
    <citation type="submission" date="2018-08" db="EMBL/GenBank/DDBJ databases">
        <title>Thalassotalea euphylliae genome.</title>
        <authorList>
            <person name="Summers S."/>
            <person name="Rice S.A."/>
            <person name="Freckelton M.L."/>
            <person name="Nedved B.T."/>
            <person name="Hadfield M.G."/>
        </authorList>
    </citation>
    <scope>NUCLEOTIDE SEQUENCE [LARGE SCALE GENOMIC DNA]</scope>
    <source>
        <strain evidence="17 18">H1</strain>
    </source>
</reference>
<evidence type="ECO:0000256" key="9">
    <source>
        <dbReference type="ARBA" id="ARBA00022777"/>
    </source>
</evidence>
<evidence type="ECO:0000256" key="5">
    <source>
        <dbReference type="ARBA" id="ARBA00022475"/>
    </source>
</evidence>
<dbReference type="GO" id="GO:0005524">
    <property type="term" value="F:ATP binding"/>
    <property type="evidence" value="ECO:0007669"/>
    <property type="project" value="UniProtKB-UniRule"/>
</dbReference>
<dbReference type="Proteomes" id="UP000256478">
    <property type="component" value="Unassembled WGS sequence"/>
</dbReference>